<dbReference type="Gene3D" id="3.30.420.10">
    <property type="entry name" value="Ribonuclease H-like superfamily/Ribonuclease H"/>
    <property type="match status" value="1"/>
</dbReference>
<dbReference type="InterPro" id="IPR013103">
    <property type="entry name" value="RVT_2"/>
</dbReference>
<dbReference type="GO" id="GO:0015074">
    <property type="term" value="P:DNA integration"/>
    <property type="evidence" value="ECO:0007669"/>
    <property type="project" value="InterPro"/>
</dbReference>
<dbReference type="InterPro" id="IPR036397">
    <property type="entry name" value="RNaseH_sf"/>
</dbReference>
<dbReference type="Pfam" id="PF00665">
    <property type="entry name" value="rve"/>
    <property type="match status" value="1"/>
</dbReference>
<dbReference type="GO" id="GO:0003676">
    <property type="term" value="F:nucleic acid binding"/>
    <property type="evidence" value="ECO:0007669"/>
    <property type="project" value="InterPro"/>
</dbReference>
<gene>
    <name evidence="5" type="ORF">QYE76_040512</name>
</gene>
<dbReference type="AlphaFoldDB" id="A0AAD8TD67"/>
<name>A0AAD8TD67_LOLMU</name>
<keyword evidence="2" id="KW-0378">Hydrolase</keyword>
<proteinExistence type="predicted"/>
<evidence type="ECO:0000256" key="1">
    <source>
        <dbReference type="ARBA" id="ARBA00022723"/>
    </source>
</evidence>
<sequence>MSRPLELLHLDLFGPSHYDSLGGSKYGLVIVDDYSRYYWVFLLKSKDETHREFIIFTKKAQRMYESEIKAIRTDNDTEFKNYTMQEFVDDEGIKHEFSAPYTPQQNGVVERKNRTIIETARTMLSEFNSPHKFWGEAISTVVHYSNRLFLRPLHNKTPYDLFTGNHNDPSSAIKLMGIGHIRPIEVHNDDQDDGIEMSHIPKNKKKALNPLSKTMMMIKKHPQLMFKLKLSLMINFEPLKVHEALVDPDWVIAMQEELECFTRNEVWSLVERPKDHRINVIGTKWVFKNKQDENGIVIRNKARLVAQGFAQIEGMDFEDTFAPVARLEAIRLLLAFAYFHNFKLYQMDVKSAFLNGPLKENMWLNPRVSKTHADPTTCIYSIRHSTVSSKLHVLGMSSLGISYYMMGFAWVRSIPPFSPNGLKGVAYLYVKYMLMILYLVELTPNQMMTRKFEMSMMGELKFFLGFQVRQLAKGTFISQEKYVKDMLKKFNMTNASPMKTPMPIKGQLGSCDGEKDVDIKKTIDGCDLLYCELRRSVRERMTPNYAQYIQLLINKVVPAPDKKKDQTVKMEAFKMPSQGDKPEIPAMMPSERRSKERHDPARSSYSRRPKRGASRFLTSLWQMCKNTNDVAHQSLALNQETRRRQNDFMAARNTHVPPPGPEMEPVYAPTWEMPPIDDEMLQNFDLSMYTHGGLPPRSARDPDTTGYGEDDDDGNEQYDDEDDDEEGDDDDVGDDSSPAAGTEFY</sequence>
<comment type="caution">
    <text evidence="5">The sequence shown here is derived from an EMBL/GenBank/DDBJ whole genome shotgun (WGS) entry which is preliminary data.</text>
</comment>
<reference evidence="5" key="1">
    <citation type="submission" date="2023-07" db="EMBL/GenBank/DDBJ databases">
        <title>A chromosome-level genome assembly of Lolium multiflorum.</title>
        <authorList>
            <person name="Chen Y."/>
            <person name="Copetti D."/>
            <person name="Kolliker R."/>
            <person name="Studer B."/>
        </authorList>
    </citation>
    <scope>NUCLEOTIDE SEQUENCE</scope>
    <source>
        <strain evidence="5">02402/16</strain>
        <tissue evidence="5">Leaf</tissue>
    </source>
</reference>
<dbReference type="PANTHER" id="PTHR42648:SF21">
    <property type="entry name" value="CYSTEINE-RICH RLK (RECEPTOR-LIKE PROTEIN KINASE) 8"/>
    <property type="match status" value="1"/>
</dbReference>
<dbReference type="GO" id="GO:0016787">
    <property type="term" value="F:hydrolase activity"/>
    <property type="evidence" value="ECO:0007669"/>
    <property type="project" value="UniProtKB-KW"/>
</dbReference>
<feature type="region of interest" description="Disordered" evidence="3">
    <location>
        <begin position="688"/>
        <end position="745"/>
    </location>
</feature>
<evidence type="ECO:0000313" key="6">
    <source>
        <dbReference type="Proteomes" id="UP001231189"/>
    </source>
</evidence>
<dbReference type="PROSITE" id="PS50994">
    <property type="entry name" value="INTEGRASE"/>
    <property type="match status" value="1"/>
</dbReference>
<dbReference type="InterPro" id="IPR012337">
    <property type="entry name" value="RNaseH-like_sf"/>
</dbReference>
<evidence type="ECO:0000313" key="5">
    <source>
        <dbReference type="EMBL" id="KAK1679664.1"/>
    </source>
</evidence>
<feature type="compositionally biased region" description="Basic and acidic residues" evidence="3">
    <location>
        <begin position="590"/>
        <end position="601"/>
    </location>
</feature>
<dbReference type="Pfam" id="PF07727">
    <property type="entry name" value="RVT_2"/>
    <property type="match status" value="2"/>
</dbReference>
<feature type="region of interest" description="Disordered" evidence="3">
    <location>
        <begin position="572"/>
        <end position="610"/>
    </location>
</feature>
<evidence type="ECO:0000256" key="3">
    <source>
        <dbReference type="SAM" id="MobiDB-lite"/>
    </source>
</evidence>
<dbReference type="EMBL" id="JAUUTY010000002">
    <property type="protein sequence ID" value="KAK1679664.1"/>
    <property type="molecule type" value="Genomic_DNA"/>
</dbReference>
<protein>
    <recommendedName>
        <fullName evidence="4">Integrase catalytic domain-containing protein</fullName>
    </recommendedName>
</protein>
<dbReference type="InterPro" id="IPR001584">
    <property type="entry name" value="Integrase_cat-core"/>
</dbReference>
<keyword evidence="1" id="KW-0479">Metal-binding</keyword>
<feature type="compositionally biased region" description="Acidic residues" evidence="3">
    <location>
        <begin position="708"/>
        <end position="734"/>
    </location>
</feature>
<dbReference type="InterPro" id="IPR039537">
    <property type="entry name" value="Retrotran_Ty1/copia-like"/>
</dbReference>
<organism evidence="5 6">
    <name type="scientific">Lolium multiflorum</name>
    <name type="common">Italian ryegrass</name>
    <name type="synonym">Lolium perenne subsp. multiflorum</name>
    <dbReference type="NCBI Taxonomy" id="4521"/>
    <lineage>
        <taxon>Eukaryota</taxon>
        <taxon>Viridiplantae</taxon>
        <taxon>Streptophyta</taxon>
        <taxon>Embryophyta</taxon>
        <taxon>Tracheophyta</taxon>
        <taxon>Spermatophyta</taxon>
        <taxon>Magnoliopsida</taxon>
        <taxon>Liliopsida</taxon>
        <taxon>Poales</taxon>
        <taxon>Poaceae</taxon>
        <taxon>BOP clade</taxon>
        <taxon>Pooideae</taxon>
        <taxon>Poodae</taxon>
        <taxon>Poeae</taxon>
        <taxon>Poeae Chloroplast Group 2 (Poeae type)</taxon>
        <taxon>Loliodinae</taxon>
        <taxon>Loliinae</taxon>
        <taxon>Lolium</taxon>
    </lineage>
</organism>
<dbReference type="PANTHER" id="PTHR42648">
    <property type="entry name" value="TRANSPOSASE, PUTATIVE-RELATED"/>
    <property type="match status" value="1"/>
</dbReference>
<dbReference type="Proteomes" id="UP001231189">
    <property type="component" value="Unassembled WGS sequence"/>
</dbReference>
<accession>A0AAD8TD67</accession>
<dbReference type="SUPFAM" id="SSF53098">
    <property type="entry name" value="Ribonuclease H-like"/>
    <property type="match status" value="1"/>
</dbReference>
<evidence type="ECO:0000259" key="4">
    <source>
        <dbReference type="PROSITE" id="PS50994"/>
    </source>
</evidence>
<feature type="domain" description="Integrase catalytic" evidence="4">
    <location>
        <begin position="1"/>
        <end position="166"/>
    </location>
</feature>
<evidence type="ECO:0000256" key="2">
    <source>
        <dbReference type="ARBA" id="ARBA00022801"/>
    </source>
</evidence>
<keyword evidence="6" id="KW-1185">Reference proteome</keyword>
<dbReference type="GO" id="GO:0046872">
    <property type="term" value="F:metal ion binding"/>
    <property type="evidence" value="ECO:0007669"/>
    <property type="project" value="UniProtKB-KW"/>
</dbReference>